<dbReference type="PRINTS" id="PR00347">
    <property type="entry name" value="THAUMATIN"/>
</dbReference>
<keyword evidence="9" id="KW-0067">ATP-binding</keyword>
<comment type="catalytic activity">
    <reaction evidence="11">
        <text>L-threonyl-[protein] + ATP = O-phospho-L-threonyl-[protein] + ADP + H(+)</text>
        <dbReference type="Rhea" id="RHEA:46608"/>
        <dbReference type="Rhea" id="RHEA-COMP:11060"/>
        <dbReference type="Rhea" id="RHEA-COMP:11605"/>
        <dbReference type="ChEBI" id="CHEBI:15378"/>
        <dbReference type="ChEBI" id="CHEBI:30013"/>
        <dbReference type="ChEBI" id="CHEBI:30616"/>
        <dbReference type="ChEBI" id="CHEBI:61977"/>
        <dbReference type="ChEBI" id="CHEBI:456216"/>
        <dbReference type="EC" id="2.7.11.1"/>
    </reaction>
</comment>
<dbReference type="SMART" id="SM00205">
    <property type="entry name" value="THN"/>
    <property type="match status" value="1"/>
</dbReference>
<dbReference type="PROSITE" id="PS50927">
    <property type="entry name" value="BULB_LECTIN"/>
    <property type="match status" value="1"/>
</dbReference>
<evidence type="ECO:0000256" key="5">
    <source>
        <dbReference type="ARBA" id="ARBA00022679"/>
    </source>
</evidence>
<evidence type="ECO:0000259" key="15">
    <source>
        <dbReference type="PROSITE" id="PS50011"/>
    </source>
</evidence>
<keyword evidence="6 14" id="KW-0732">Signal</keyword>
<evidence type="ECO:0000256" key="14">
    <source>
        <dbReference type="SAM" id="SignalP"/>
    </source>
</evidence>
<feature type="domain" description="Bulb-type lectin" evidence="16">
    <location>
        <begin position="30"/>
        <end position="151"/>
    </location>
</feature>
<comment type="catalytic activity">
    <reaction evidence="12">
        <text>L-seryl-[protein] + ATP = O-phospho-L-seryl-[protein] + ADP + H(+)</text>
        <dbReference type="Rhea" id="RHEA:17989"/>
        <dbReference type="Rhea" id="RHEA-COMP:9863"/>
        <dbReference type="Rhea" id="RHEA-COMP:11604"/>
        <dbReference type="ChEBI" id="CHEBI:15378"/>
        <dbReference type="ChEBI" id="CHEBI:29999"/>
        <dbReference type="ChEBI" id="CHEBI:30616"/>
        <dbReference type="ChEBI" id="CHEBI:83421"/>
        <dbReference type="ChEBI" id="CHEBI:456216"/>
        <dbReference type="EC" id="2.7.11.1"/>
    </reaction>
</comment>
<evidence type="ECO:0000256" key="10">
    <source>
        <dbReference type="ARBA" id="ARBA00023180"/>
    </source>
</evidence>
<reference evidence="18" key="1">
    <citation type="submission" date="2020-06" db="EMBL/GenBank/DDBJ databases">
        <authorList>
            <person name="Li T."/>
            <person name="Hu X."/>
            <person name="Zhang T."/>
            <person name="Song X."/>
            <person name="Zhang H."/>
            <person name="Dai N."/>
            <person name="Sheng W."/>
            <person name="Hou X."/>
            <person name="Wei L."/>
        </authorList>
    </citation>
    <scope>NUCLEOTIDE SEQUENCE</scope>
    <source>
        <strain evidence="18">G02</strain>
        <tissue evidence="18">Leaf</tissue>
    </source>
</reference>
<dbReference type="Pfam" id="PF08276">
    <property type="entry name" value="PAN_2"/>
    <property type="match status" value="1"/>
</dbReference>
<keyword evidence="5" id="KW-0808">Transferase</keyword>
<dbReference type="SUPFAM" id="SSF56112">
    <property type="entry name" value="Protein kinase-like (PK-like)"/>
    <property type="match status" value="1"/>
</dbReference>
<feature type="chain" id="PRO_5043509182" description="non-specific serine/threonine protein kinase" evidence="14">
    <location>
        <begin position="30"/>
        <end position="879"/>
    </location>
</feature>
<dbReference type="FunFam" id="1.10.510.10:FF:001023">
    <property type="entry name" value="Os07g0541700 protein"/>
    <property type="match status" value="1"/>
</dbReference>
<evidence type="ECO:0000256" key="11">
    <source>
        <dbReference type="ARBA" id="ARBA00047899"/>
    </source>
</evidence>
<dbReference type="Gene3D" id="1.10.510.10">
    <property type="entry name" value="Transferase(Phosphotransferase) domain 1"/>
    <property type="match status" value="2"/>
</dbReference>
<organism evidence="18">
    <name type="scientific">Sesamum radiatum</name>
    <name type="common">Black benniseed</name>
    <dbReference type="NCBI Taxonomy" id="300843"/>
    <lineage>
        <taxon>Eukaryota</taxon>
        <taxon>Viridiplantae</taxon>
        <taxon>Streptophyta</taxon>
        <taxon>Embryophyta</taxon>
        <taxon>Tracheophyta</taxon>
        <taxon>Spermatophyta</taxon>
        <taxon>Magnoliopsida</taxon>
        <taxon>eudicotyledons</taxon>
        <taxon>Gunneridae</taxon>
        <taxon>Pentapetalae</taxon>
        <taxon>asterids</taxon>
        <taxon>lamiids</taxon>
        <taxon>Lamiales</taxon>
        <taxon>Pedaliaceae</taxon>
        <taxon>Sesamum</taxon>
    </lineage>
</organism>
<dbReference type="PROSITE" id="PS50011">
    <property type="entry name" value="PROTEIN_KINASE_DOM"/>
    <property type="match status" value="1"/>
</dbReference>
<evidence type="ECO:0000256" key="4">
    <source>
        <dbReference type="ARBA" id="ARBA00022527"/>
    </source>
</evidence>
<keyword evidence="13" id="KW-0472">Membrane</keyword>
<evidence type="ECO:0000256" key="7">
    <source>
        <dbReference type="ARBA" id="ARBA00022741"/>
    </source>
</evidence>
<comment type="caution">
    <text evidence="18">The sequence shown here is derived from an EMBL/GenBank/DDBJ whole genome shotgun (WGS) entry which is preliminary data.</text>
</comment>
<feature type="domain" description="Protein kinase" evidence="15">
    <location>
        <begin position="493"/>
        <end position="879"/>
    </location>
</feature>
<accession>A0AAW2S5S8</accession>
<protein>
    <recommendedName>
        <fullName evidence="2">non-specific serine/threonine protein kinase</fullName>
        <ecNumber evidence="2">2.7.11.1</ecNumber>
    </recommendedName>
</protein>
<dbReference type="CDD" id="cd00028">
    <property type="entry name" value="B_lectin"/>
    <property type="match status" value="1"/>
</dbReference>
<dbReference type="Pfam" id="PF00314">
    <property type="entry name" value="Thaumatin"/>
    <property type="match status" value="1"/>
</dbReference>
<keyword evidence="13" id="KW-1133">Transmembrane helix</keyword>
<keyword evidence="4" id="KW-0723">Serine/threonine-protein kinase</keyword>
<dbReference type="PROSITE" id="PS50948">
    <property type="entry name" value="PAN"/>
    <property type="match status" value="1"/>
</dbReference>
<evidence type="ECO:0000256" key="12">
    <source>
        <dbReference type="ARBA" id="ARBA00048679"/>
    </source>
</evidence>
<evidence type="ECO:0000256" key="9">
    <source>
        <dbReference type="ARBA" id="ARBA00022840"/>
    </source>
</evidence>
<evidence type="ECO:0000259" key="16">
    <source>
        <dbReference type="PROSITE" id="PS50927"/>
    </source>
</evidence>
<dbReference type="PANTHER" id="PTHR27002">
    <property type="entry name" value="RECEPTOR-LIKE SERINE/THREONINE-PROTEIN KINASE SD1-8"/>
    <property type="match status" value="1"/>
</dbReference>
<evidence type="ECO:0000256" key="3">
    <source>
        <dbReference type="ARBA" id="ARBA00022475"/>
    </source>
</evidence>
<dbReference type="EC" id="2.7.11.1" evidence="2"/>
<dbReference type="InterPro" id="IPR001480">
    <property type="entry name" value="Bulb-type_lectin_dom"/>
</dbReference>
<sequence length="879" mass="98090">MMLSQFQRTSVTALLFLILLHCLASQVTSLDTLIQGDKLNSSSRLVSANRVFTLGFYTPENTNNSYVAVWYTDGLYYPVWIGNREKPVFTNSTPVLAIDSTGKLIIKHGGGESIELYAGESDKNVSACTLLDTGNFVARGVSPNGSAGEVLWQSFDHPTDTLLPGMKLGVNHRTGRNWALSSWFGESNPTPGAFTLEWDPNVGSLLIRRRGVVYWTSGGLKDEWGYLRVKKFENGDFVPDASNWNYNFSSAKNGDEEYFTYSLINDPVFTPDTRKVISGWRLDYKGDIFDNDRPGVVLASSCYGYKAKGSAASKGCALWKQPKCRNSRETFVWRSGNFRPVNGQLVRAVYDSNSSLSLSDCKEICWDDCECAAYDDYGTGGCMYWRGKNLEFEQSLDGSAVKKYVLTASSSKGRKKHILIIVVVLSTIVLLMVGIALFIMRKIRQGKMEEEQLRELLKLDGYTETYELENGGGKNHDLRLFTYASIQSATNNFSANSKLGEGGFGPVYKGKTPEGQDIAVKLLSRQSGQGLLEFKTELILISKLQHVNLVKLLGFCIHGDDKMIIYDYMPNKSLDFFLFSPSDREPLNWQQRFNIIEGIAQGLLYLHKYSRLKIIHRDLKPMATWAPEYAMHGIFSVKSDVYSFGVLVLKIVGGRKNNSFHQIDPLNLVEYDLLYDCVTGIYSSAAFTFLNKCKFTVWPGIFSNRGTLPTSGFALETGGSKIINTSSWGNDSSGKFSSITSDCGTGKLCNGGRTVPTVMLAEFPLDSLPRTDFYDVSLVFGYNLPILVTPKRRFRGQLCGNLNDTRIQQSIFNYLGRTSGVLKMRWLSRSERHIIEVYILTNCEVITPYDRSLLAAATIRRSPSTVPPPYLSQASSPVV</sequence>
<dbReference type="InterPro" id="IPR001245">
    <property type="entry name" value="Ser-Thr/Tyr_kinase_cat_dom"/>
</dbReference>
<gene>
    <name evidence="18" type="ORF">Sradi_2626800</name>
</gene>
<proteinExistence type="predicted"/>
<dbReference type="InterPro" id="IPR036426">
    <property type="entry name" value="Bulb-type_lectin_dom_sf"/>
</dbReference>
<dbReference type="PANTHER" id="PTHR27002:SF1082">
    <property type="entry name" value="OS06G0693000 PROTEIN"/>
    <property type="match status" value="1"/>
</dbReference>
<dbReference type="Gene3D" id="2.90.10.10">
    <property type="entry name" value="Bulb-type lectin domain"/>
    <property type="match status" value="1"/>
</dbReference>
<keyword evidence="8 18" id="KW-0418">Kinase</keyword>
<evidence type="ECO:0000313" key="18">
    <source>
        <dbReference type="EMBL" id="KAL0387450.1"/>
    </source>
</evidence>
<evidence type="ECO:0000259" key="17">
    <source>
        <dbReference type="PROSITE" id="PS50948"/>
    </source>
</evidence>
<dbReference type="Pfam" id="PF01453">
    <property type="entry name" value="B_lectin"/>
    <property type="match status" value="1"/>
</dbReference>
<dbReference type="AlphaFoldDB" id="A0AAW2S5S8"/>
<dbReference type="GO" id="GO:0005886">
    <property type="term" value="C:plasma membrane"/>
    <property type="evidence" value="ECO:0007669"/>
    <property type="project" value="UniProtKB-SubCell"/>
</dbReference>
<dbReference type="Pfam" id="PF07714">
    <property type="entry name" value="PK_Tyr_Ser-Thr"/>
    <property type="match status" value="1"/>
</dbReference>
<dbReference type="InterPro" id="IPR001938">
    <property type="entry name" value="Thaumatin"/>
</dbReference>
<dbReference type="GO" id="GO:0005524">
    <property type="term" value="F:ATP binding"/>
    <property type="evidence" value="ECO:0007669"/>
    <property type="project" value="UniProtKB-KW"/>
</dbReference>
<dbReference type="InterPro" id="IPR011009">
    <property type="entry name" value="Kinase-like_dom_sf"/>
</dbReference>
<reference evidence="18" key="2">
    <citation type="journal article" date="2024" name="Plant">
        <title>Genomic evolution and insights into agronomic trait innovations of Sesamum species.</title>
        <authorList>
            <person name="Miao H."/>
            <person name="Wang L."/>
            <person name="Qu L."/>
            <person name="Liu H."/>
            <person name="Sun Y."/>
            <person name="Le M."/>
            <person name="Wang Q."/>
            <person name="Wei S."/>
            <person name="Zheng Y."/>
            <person name="Lin W."/>
            <person name="Duan Y."/>
            <person name="Cao H."/>
            <person name="Xiong S."/>
            <person name="Wang X."/>
            <person name="Wei L."/>
            <person name="Li C."/>
            <person name="Ma Q."/>
            <person name="Ju M."/>
            <person name="Zhao R."/>
            <person name="Li G."/>
            <person name="Mu C."/>
            <person name="Tian Q."/>
            <person name="Mei H."/>
            <person name="Zhang T."/>
            <person name="Gao T."/>
            <person name="Zhang H."/>
        </authorList>
    </citation>
    <scope>NUCLEOTIDE SEQUENCE</scope>
    <source>
        <strain evidence="18">G02</strain>
    </source>
</reference>
<dbReference type="InterPro" id="IPR000719">
    <property type="entry name" value="Prot_kinase_dom"/>
</dbReference>
<dbReference type="Gene3D" id="2.60.110.10">
    <property type="entry name" value="Thaumatin"/>
    <property type="match status" value="1"/>
</dbReference>
<dbReference type="SMART" id="SM00108">
    <property type="entry name" value="B_lectin"/>
    <property type="match status" value="1"/>
</dbReference>
<evidence type="ECO:0000256" key="13">
    <source>
        <dbReference type="SAM" id="Phobius"/>
    </source>
</evidence>
<dbReference type="PROSITE" id="PS51367">
    <property type="entry name" value="THAUMATIN_2"/>
    <property type="match status" value="1"/>
</dbReference>
<feature type="signal peptide" evidence="14">
    <location>
        <begin position="1"/>
        <end position="29"/>
    </location>
</feature>
<dbReference type="Gene3D" id="3.30.200.20">
    <property type="entry name" value="Phosphorylase Kinase, domain 1"/>
    <property type="match status" value="1"/>
</dbReference>
<evidence type="ECO:0000256" key="6">
    <source>
        <dbReference type="ARBA" id="ARBA00022729"/>
    </source>
</evidence>
<evidence type="ECO:0000256" key="8">
    <source>
        <dbReference type="ARBA" id="ARBA00022777"/>
    </source>
</evidence>
<dbReference type="FunFam" id="3.30.200.20:FF:000951">
    <property type="entry name" value="Uncharacterized protein"/>
    <property type="match status" value="1"/>
</dbReference>
<feature type="transmembrane region" description="Helical" evidence="13">
    <location>
        <begin position="418"/>
        <end position="439"/>
    </location>
</feature>
<dbReference type="EMBL" id="JACGWJ010000011">
    <property type="protein sequence ID" value="KAL0387450.1"/>
    <property type="molecule type" value="Genomic_DNA"/>
</dbReference>
<dbReference type="GO" id="GO:0004674">
    <property type="term" value="F:protein serine/threonine kinase activity"/>
    <property type="evidence" value="ECO:0007669"/>
    <property type="project" value="UniProtKB-KW"/>
</dbReference>
<keyword evidence="7" id="KW-0547">Nucleotide-binding</keyword>
<dbReference type="SUPFAM" id="SSF49870">
    <property type="entry name" value="Osmotin, thaumatin-like protein"/>
    <property type="match status" value="1"/>
</dbReference>
<dbReference type="SUPFAM" id="SSF51110">
    <property type="entry name" value="alpha-D-mannose-specific plant lectins"/>
    <property type="match status" value="1"/>
</dbReference>
<feature type="domain" description="Apple" evidence="17">
    <location>
        <begin position="324"/>
        <end position="408"/>
    </location>
</feature>
<dbReference type="InterPro" id="IPR003609">
    <property type="entry name" value="Pan_app"/>
</dbReference>
<comment type="subcellular location">
    <subcellularLocation>
        <location evidence="1">Cell membrane</location>
        <topology evidence="1">Single-pass type I membrane protein</topology>
    </subcellularLocation>
</comment>
<name>A0AAW2S5S8_SESRA</name>
<keyword evidence="10" id="KW-0325">Glycoprotein</keyword>
<evidence type="ECO:0000256" key="2">
    <source>
        <dbReference type="ARBA" id="ARBA00012513"/>
    </source>
</evidence>
<evidence type="ECO:0000256" key="1">
    <source>
        <dbReference type="ARBA" id="ARBA00004251"/>
    </source>
</evidence>
<keyword evidence="3" id="KW-1003">Cell membrane</keyword>
<keyword evidence="13" id="KW-0812">Transmembrane</keyword>
<dbReference type="InterPro" id="IPR037176">
    <property type="entry name" value="Osmotin/thaumatin-like_sf"/>
</dbReference>